<evidence type="ECO:0000256" key="1">
    <source>
        <dbReference type="SAM" id="MobiDB-lite"/>
    </source>
</evidence>
<evidence type="ECO:0000313" key="2">
    <source>
        <dbReference type="EMBL" id="CDW23655.1"/>
    </source>
</evidence>
<proteinExistence type="predicted"/>
<feature type="region of interest" description="Disordered" evidence="1">
    <location>
        <begin position="1"/>
        <end position="22"/>
    </location>
</feature>
<organism evidence="2">
    <name type="scientific">Lepeophtheirus salmonis</name>
    <name type="common">Salmon louse</name>
    <name type="synonym">Caligus salmonis</name>
    <dbReference type="NCBI Taxonomy" id="72036"/>
    <lineage>
        <taxon>Eukaryota</taxon>
        <taxon>Metazoa</taxon>
        <taxon>Ecdysozoa</taxon>
        <taxon>Arthropoda</taxon>
        <taxon>Crustacea</taxon>
        <taxon>Multicrustacea</taxon>
        <taxon>Hexanauplia</taxon>
        <taxon>Copepoda</taxon>
        <taxon>Siphonostomatoida</taxon>
        <taxon>Caligidae</taxon>
        <taxon>Lepeophtheirus</taxon>
    </lineage>
</organism>
<reference evidence="2" key="1">
    <citation type="submission" date="2014-05" db="EMBL/GenBank/DDBJ databases">
        <authorList>
            <person name="Chronopoulou M."/>
        </authorList>
    </citation>
    <scope>NUCLEOTIDE SEQUENCE</scope>
    <source>
        <tissue evidence="2">Whole organism</tissue>
    </source>
</reference>
<protein>
    <submittedName>
        <fullName evidence="2">Uncharacterized protein</fullName>
    </submittedName>
</protein>
<sequence>MQKKKNKITRRDIVSLASHTRI</sequence>
<dbReference type="AlphaFoldDB" id="A0A0K2TCS6"/>
<dbReference type="EMBL" id="HACA01006294">
    <property type="protein sequence ID" value="CDW23655.1"/>
    <property type="molecule type" value="Transcribed_RNA"/>
</dbReference>
<name>A0A0K2TCS6_LEPSM</name>
<accession>A0A0K2TCS6</accession>